<dbReference type="AlphaFoldDB" id="A0AA35TR55"/>
<feature type="transmembrane region" description="Helical" evidence="2">
    <location>
        <begin position="173"/>
        <end position="196"/>
    </location>
</feature>
<name>A0AA35TR55_GEOBA</name>
<evidence type="ECO:0000256" key="2">
    <source>
        <dbReference type="SAM" id="Phobius"/>
    </source>
</evidence>
<feature type="transmembrane region" description="Helical" evidence="2">
    <location>
        <begin position="359"/>
        <end position="378"/>
    </location>
</feature>
<dbReference type="InterPro" id="IPR038900">
    <property type="entry name" value="TMC"/>
</dbReference>
<proteinExistence type="predicted"/>
<keyword evidence="4" id="KW-1185">Reference proteome</keyword>
<organism evidence="3 4">
    <name type="scientific">Geodia barretti</name>
    <name type="common">Barrett's horny sponge</name>
    <dbReference type="NCBI Taxonomy" id="519541"/>
    <lineage>
        <taxon>Eukaryota</taxon>
        <taxon>Metazoa</taxon>
        <taxon>Porifera</taxon>
        <taxon>Demospongiae</taxon>
        <taxon>Heteroscleromorpha</taxon>
        <taxon>Tetractinellida</taxon>
        <taxon>Astrophorina</taxon>
        <taxon>Geodiidae</taxon>
        <taxon>Geodia</taxon>
    </lineage>
</organism>
<keyword evidence="2" id="KW-1133">Transmembrane helix</keyword>
<dbReference type="GO" id="GO:0008381">
    <property type="term" value="F:mechanosensitive monoatomic ion channel activity"/>
    <property type="evidence" value="ECO:0007669"/>
    <property type="project" value="TreeGrafter"/>
</dbReference>
<keyword evidence="2 3" id="KW-0812">Transmembrane</keyword>
<evidence type="ECO:0000313" key="3">
    <source>
        <dbReference type="EMBL" id="CAI8052918.1"/>
    </source>
</evidence>
<protein>
    <submittedName>
        <fullName evidence="3">Transmembrane channel-like protein 7</fullName>
    </submittedName>
</protein>
<gene>
    <name evidence="3" type="ORF">GBAR_LOCUS28949</name>
</gene>
<dbReference type="Proteomes" id="UP001174909">
    <property type="component" value="Unassembled WGS sequence"/>
</dbReference>
<dbReference type="GO" id="GO:0005886">
    <property type="term" value="C:plasma membrane"/>
    <property type="evidence" value="ECO:0007669"/>
    <property type="project" value="InterPro"/>
</dbReference>
<evidence type="ECO:0000313" key="4">
    <source>
        <dbReference type="Proteomes" id="UP001174909"/>
    </source>
</evidence>
<feature type="transmembrane region" description="Helical" evidence="2">
    <location>
        <begin position="447"/>
        <end position="476"/>
    </location>
</feature>
<comment type="caution">
    <text evidence="3">The sequence shown here is derived from an EMBL/GenBank/DDBJ whole genome shotgun (WGS) entry which is preliminary data.</text>
</comment>
<evidence type="ECO:0000256" key="1">
    <source>
        <dbReference type="SAM" id="MobiDB-lite"/>
    </source>
</evidence>
<keyword evidence="2" id="KW-0472">Membrane</keyword>
<dbReference type="PANTHER" id="PTHR23302">
    <property type="entry name" value="TRANSMEMBRANE CHANNEL-RELATED"/>
    <property type="match status" value="1"/>
</dbReference>
<accession>A0AA35TR55</accession>
<reference evidence="3" key="1">
    <citation type="submission" date="2023-03" db="EMBL/GenBank/DDBJ databases">
        <authorList>
            <person name="Steffen K."/>
            <person name="Cardenas P."/>
        </authorList>
    </citation>
    <scope>NUCLEOTIDE SEQUENCE</scope>
</reference>
<dbReference type="PANTHER" id="PTHR23302:SF24">
    <property type="entry name" value="TMC DOMAIN-CONTAINING PROTEIN"/>
    <property type="match status" value="1"/>
</dbReference>
<feature type="region of interest" description="Disordered" evidence="1">
    <location>
        <begin position="56"/>
        <end position="75"/>
    </location>
</feature>
<dbReference type="EMBL" id="CASHTH010004054">
    <property type="protein sequence ID" value="CAI8052918.1"/>
    <property type="molecule type" value="Genomic_DNA"/>
</dbReference>
<sequence>MATEVEEDVVSYPPLELVEVAPASPARRAAAEEGGGVPTRPSVRLGRELSIKKKRQVVRKTTAADGEGGEEQTPFQREAARYEQWEELTVNFGNLRQSSRRLEDRIALHHRTVAHRPQYTRRNVWQLFINVHWPKIKSRLRVVFGYELWNGHLKEVEGHFGTAVVSYFIFLRWLFLMNLFIFLLWFGLAVIPQLVWVSGTNAPRTPSQLACVFPLNTSGSPQICSDGGPPGEFLLSGPPAPNDLVRYGGRLLCRGGEADEREGRFDVGQCQFQTGENGTLVADRASPTRSVSDLTTCFNITESGDPLMCPGVDPVVQWYEYIFDFALGRGIFNDTVLFQGRYTNETVEVVGGTRYDLPVAYILLTGSVFLISVVLLVYKMGQAYNESNLQLSRRQTINYCNKLFSSWEFSVTDHSTAKLRRAQIKRQIEEDIADLEKRSQKRDNREIALVILIRTLTNLSVLLILIGAGVAIFMAAQLGLDSQLSGESLQLGGFCSANCLHGFQHLPPHPLLLPGQV</sequence>